<evidence type="ECO:0000313" key="4">
    <source>
        <dbReference type="EMBL" id="WWC63806.1"/>
    </source>
</evidence>
<feature type="domain" description="Non-reducing end beta-L-arabinofuranosidase-like GH127 C-terminal" evidence="3">
    <location>
        <begin position="564"/>
        <end position="672"/>
    </location>
</feature>
<dbReference type="SUPFAM" id="SSF48208">
    <property type="entry name" value="Six-hairpin glycosidases"/>
    <property type="match status" value="1"/>
</dbReference>
<dbReference type="GeneID" id="28972029"/>
<dbReference type="InterPro" id="IPR049174">
    <property type="entry name" value="Beta-AFase-like"/>
</dbReference>
<sequence length="686" mass="76782">MTSSVQTNGHQGNVDRPHPQITFKDTTIKSDSFYGKLRKTYSEKVLKTQLEQLKKQGSYDAFDLKWHPAYDINRLTGGRVGVTGNPPSLFWESDVGKWIEAVCYFLNSPDGSSCSHKAEFDKCVQELVDKIEKAQQKDGYLNIYFTVVDPEGRYKNFRDMHEMYNSGHLLEGALAHYQYTGSRQFLDAMIKNIDSWIREVGPNKGQMHAYPGHPELELAVLRLASLTKDPKHQEFGHYLLSERGQKRADLDNKQYFVKEAEDRKDLTAGKRLDRYDAIEYHQAHLPLHEQNDILGHSVRAMYLTTGAADLGGSFLDDAKRLFDDAVDNKMYVIGGFGSEPRHEGFHIAKHRLPNSTSEGGMYAETCAAIAAMMTSERILSHQLDGRYRDVMELALLNAVLGGGSLDGKQFAYANKLQTWGDEVATRKDWFTVCCCPPNLSRTLGILGGYTWNTKLDETAKTIKLDIYLFVSAEKTVDLPGGGKAKVNMSTEMPWKGKVDVTTEAPEGWAWEIRIPTPEYAENVKFSTQTSATVAGYALVNAGPSTSILTTFDLPIRLLANHPLETTDTLTVSRGPIIYTAESFDNSALEGQYTHFDGLGIKSNTQFEEFPMEIEGIEMIGLRTKGNDVYAIEEVTTEIPFRAVTSKSPARTWKKLNEGLTVVPWFARANRGGAGHVRTSFIRADEA</sequence>
<dbReference type="AlphaFoldDB" id="A0AAJ8KU56"/>
<dbReference type="InterPro" id="IPR049049">
    <property type="entry name" value="Beta-AFase-like_GH127_C"/>
</dbReference>
<dbReference type="InterPro" id="IPR012878">
    <property type="entry name" value="Beta-AFase-like_GH127_cat"/>
</dbReference>
<dbReference type="InterPro" id="IPR008928">
    <property type="entry name" value="6-hairpin_glycosidase_sf"/>
</dbReference>
<dbReference type="EMBL" id="CP144537">
    <property type="protein sequence ID" value="WWC63806.1"/>
    <property type="molecule type" value="Genomic_DNA"/>
</dbReference>
<dbReference type="PANTHER" id="PTHR43465">
    <property type="entry name" value="DUF1680 DOMAIN PROTEIN (AFU_ORTHOLOGUE AFUA_1G08910)"/>
    <property type="match status" value="1"/>
</dbReference>
<evidence type="ECO:0000259" key="2">
    <source>
        <dbReference type="Pfam" id="PF07944"/>
    </source>
</evidence>
<organism evidence="4 5">
    <name type="scientific">Kwoniella dejecticola CBS 10117</name>
    <dbReference type="NCBI Taxonomy" id="1296121"/>
    <lineage>
        <taxon>Eukaryota</taxon>
        <taxon>Fungi</taxon>
        <taxon>Dikarya</taxon>
        <taxon>Basidiomycota</taxon>
        <taxon>Agaricomycotina</taxon>
        <taxon>Tremellomycetes</taxon>
        <taxon>Tremellales</taxon>
        <taxon>Cryptococcaceae</taxon>
        <taxon>Kwoniella</taxon>
    </lineage>
</organism>
<keyword evidence="5" id="KW-1185">Reference proteome</keyword>
<evidence type="ECO:0000259" key="3">
    <source>
        <dbReference type="Pfam" id="PF20737"/>
    </source>
</evidence>
<reference evidence="4" key="2">
    <citation type="submission" date="2024-02" db="EMBL/GenBank/DDBJ databases">
        <title>Comparative genomics of Cryptococcus and Kwoniella reveals pathogenesis evolution and contrasting modes of karyotype evolution via chromosome fusion or intercentromeric recombination.</title>
        <authorList>
            <person name="Coelho M.A."/>
            <person name="David-Palma M."/>
            <person name="Shea T."/>
            <person name="Bowers K."/>
            <person name="McGinley-Smith S."/>
            <person name="Mohammad A.W."/>
            <person name="Gnirke A."/>
            <person name="Yurkov A.M."/>
            <person name="Nowrousian M."/>
            <person name="Sun S."/>
            <person name="Cuomo C.A."/>
            <person name="Heitman J."/>
        </authorList>
    </citation>
    <scope>NUCLEOTIDE SEQUENCE</scope>
    <source>
        <strain evidence="4">CBS 10117</strain>
    </source>
</reference>
<protein>
    <submittedName>
        <fullName evidence="4">Uncharacterized protein</fullName>
    </submittedName>
</protein>
<evidence type="ECO:0000313" key="5">
    <source>
        <dbReference type="Proteomes" id="UP000078595"/>
    </source>
</evidence>
<dbReference type="Pfam" id="PF07944">
    <property type="entry name" value="Beta-AFase-like_GH127_cat"/>
    <property type="match status" value="1"/>
</dbReference>
<feature type="domain" description="Non-reducing end beta-L-arabinofuranosidase-like GH127 catalytic" evidence="2">
    <location>
        <begin position="31"/>
        <end position="443"/>
    </location>
</feature>
<dbReference type="GO" id="GO:0005975">
    <property type="term" value="P:carbohydrate metabolic process"/>
    <property type="evidence" value="ECO:0007669"/>
    <property type="project" value="InterPro"/>
</dbReference>
<dbReference type="RefSeq" id="XP_065825440.1">
    <property type="nucleotide sequence ID" value="XM_065969368.1"/>
</dbReference>
<dbReference type="Pfam" id="PF20737">
    <property type="entry name" value="Glyco_hydro127C"/>
    <property type="match status" value="1"/>
</dbReference>
<dbReference type="PANTHER" id="PTHR43465:SF2">
    <property type="entry name" value="DUF1680 DOMAIN PROTEIN (AFU_ORTHOLOGUE AFUA_1G08910)"/>
    <property type="match status" value="1"/>
</dbReference>
<name>A0AAJ8KU56_9TREE</name>
<dbReference type="Proteomes" id="UP000078595">
    <property type="component" value="Chromosome 8"/>
</dbReference>
<accession>A0AAJ8KU56</accession>
<gene>
    <name evidence="4" type="ORF">I303_106411</name>
</gene>
<feature type="compositionally biased region" description="Polar residues" evidence="1">
    <location>
        <begin position="1"/>
        <end position="11"/>
    </location>
</feature>
<proteinExistence type="predicted"/>
<feature type="region of interest" description="Disordered" evidence="1">
    <location>
        <begin position="1"/>
        <end position="21"/>
    </location>
</feature>
<dbReference type="KEGG" id="kdj:28972029"/>
<reference evidence="4" key="1">
    <citation type="submission" date="2013-07" db="EMBL/GenBank/DDBJ databases">
        <authorList>
            <consortium name="The Broad Institute Genome Sequencing Platform"/>
            <person name="Cuomo C."/>
            <person name="Litvintseva A."/>
            <person name="Chen Y."/>
            <person name="Heitman J."/>
            <person name="Sun S."/>
            <person name="Springer D."/>
            <person name="Dromer F."/>
            <person name="Young S.K."/>
            <person name="Zeng Q."/>
            <person name="Gargeya S."/>
            <person name="Fitzgerald M."/>
            <person name="Abouelleil A."/>
            <person name="Alvarado L."/>
            <person name="Berlin A.M."/>
            <person name="Chapman S.B."/>
            <person name="Dewar J."/>
            <person name="Goldberg J."/>
            <person name="Griggs A."/>
            <person name="Gujja S."/>
            <person name="Hansen M."/>
            <person name="Howarth C."/>
            <person name="Imamovic A."/>
            <person name="Larimer J."/>
            <person name="McCowan C."/>
            <person name="Murphy C."/>
            <person name="Pearson M."/>
            <person name="Priest M."/>
            <person name="Roberts A."/>
            <person name="Saif S."/>
            <person name="Shea T."/>
            <person name="Sykes S."/>
            <person name="Wortman J."/>
            <person name="Nusbaum C."/>
            <person name="Birren B."/>
        </authorList>
    </citation>
    <scope>NUCLEOTIDE SEQUENCE</scope>
    <source>
        <strain evidence="4">CBS 10117</strain>
    </source>
</reference>
<evidence type="ECO:0000256" key="1">
    <source>
        <dbReference type="SAM" id="MobiDB-lite"/>
    </source>
</evidence>